<accession>A0A646QE35</accession>
<evidence type="ECO:0000256" key="1">
    <source>
        <dbReference type="ARBA" id="ARBA00009169"/>
    </source>
</evidence>
<organism evidence="5">
    <name type="scientific">Hemiscolopendra marginata</name>
    <dbReference type="NCBI Taxonomy" id="943146"/>
    <lineage>
        <taxon>Eukaryota</taxon>
        <taxon>Metazoa</taxon>
        <taxon>Ecdysozoa</taxon>
        <taxon>Arthropoda</taxon>
        <taxon>Myriapoda</taxon>
        <taxon>Chilopoda</taxon>
        <taxon>Pleurostigmophora</taxon>
        <taxon>Scolopendromorpha</taxon>
        <taxon>Scolopendridae</taxon>
        <taxon>Hemiscolopendra</taxon>
    </lineage>
</organism>
<dbReference type="PROSITE" id="PS01009">
    <property type="entry name" value="CRISP_1"/>
    <property type="match status" value="1"/>
</dbReference>
<proteinExistence type="inferred from homology"/>
<feature type="domain" description="SCP" evidence="4">
    <location>
        <begin position="33"/>
        <end position="192"/>
    </location>
</feature>
<dbReference type="Pfam" id="PF00188">
    <property type="entry name" value="CAP"/>
    <property type="match status" value="1"/>
</dbReference>
<dbReference type="SMART" id="SM00198">
    <property type="entry name" value="SCP"/>
    <property type="match status" value="1"/>
</dbReference>
<dbReference type="CDD" id="cd05380">
    <property type="entry name" value="CAP_euk"/>
    <property type="match status" value="1"/>
</dbReference>
<dbReference type="PANTHER" id="PTHR10334">
    <property type="entry name" value="CYSTEINE-RICH SECRETORY PROTEIN-RELATED"/>
    <property type="match status" value="1"/>
</dbReference>
<evidence type="ECO:0000313" key="5">
    <source>
        <dbReference type="EMBL" id="MUP40521.1"/>
    </source>
</evidence>
<protein>
    <recommendedName>
        <fullName evidence="2">Cysteine-rich venom protein</fullName>
    </recommendedName>
</protein>
<dbReference type="EMBL" id="GHBY01000344">
    <property type="protein sequence ID" value="MUP40521.1"/>
    <property type="molecule type" value="Transcribed_RNA"/>
</dbReference>
<sequence>MEFKFFLVLCFLYEIHDCFGAGCQLKTSGLTDADKKQIVSAHNKLRAKVANGQQSGQPSAANMKQLNWNDDLAAKAQDWANTCTSGHDTYDNRKTSKYPTVGQNYFASYAQGRGSENKLNFDSAVQAWYDEVSSFNRNDIKSYRFDPKTGHYTQVVWAETEAVGCGYVTFQNGAWDEKHFICNYGPAGNFIGSSIYIEGTAASKCSAGKSTQIAGLCN</sequence>
<dbReference type="InterPro" id="IPR035940">
    <property type="entry name" value="CAP_sf"/>
</dbReference>
<name>A0A646QE35_9MYRI</name>
<dbReference type="GO" id="GO:0005576">
    <property type="term" value="C:extracellular region"/>
    <property type="evidence" value="ECO:0007669"/>
    <property type="project" value="InterPro"/>
</dbReference>
<reference evidence="5" key="1">
    <citation type="submission" date="2018-11" db="EMBL/GenBank/DDBJ databases">
        <title>Venom-gland transcriptomics and venom proteomics of the Florida green centipede (Hemiscolopendra marginata) reveal sex-based variation in a centipede venom.</title>
        <authorList>
            <person name="Nystrom G.S."/>
            <person name="Ward M.J."/>
            <person name="Ellsworth S.A."/>
            <person name="Rokyta D.R."/>
        </authorList>
    </citation>
    <scope>NUCLEOTIDE SEQUENCE</scope>
    <source>
        <tissue evidence="5">Venom gland</tissue>
    </source>
</reference>
<feature type="signal peptide" evidence="3">
    <location>
        <begin position="1"/>
        <end position="20"/>
    </location>
</feature>
<dbReference type="InterPro" id="IPR002413">
    <property type="entry name" value="V5_allergen-like"/>
</dbReference>
<dbReference type="Gene3D" id="3.40.33.10">
    <property type="entry name" value="CAP"/>
    <property type="match status" value="1"/>
</dbReference>
<dbReference type="PRINTS" id="PR00837">
    <property type="entry name" value="V5TPXLIKE"/>
</dbReference>
<dbReference type="InterPro" id="IPR014044">
    <property type="entry name" value="CAP_dom"/>
</dbReference>
<evidence type="ECO:0000259" key="4">
    <source>
        <dbReference type="SMART" id="SM00198"/>
    </source>
</evidence>
<evidence type="ECO:0000256" key="2">
    <source>
        <dbReference type="ARBA" id="ARBA00032745"/>
    </source>
</evidence>
<dbReference type="InterPro" id="IPR018244">
    <property type="entry name" value="Allrgn_V5/Tpx1_CS"/>
</dbReference>
<dbReference type="InterPro" id="IPR001283">
    <property type="entry name" value="CRISP-related"/>
</dbReference>
<feature type="chain" id="PRO_5024950776" description="Cysteine-rich venom protein" evidence="3">
    <location>
        <begin position="21"/>
        <end position="218"/>
    </location>
</feature>
<dbReference type="SUPFAM" id="SSF55797">
    <property type="entry name" value="PR-1-like"/>
    <property type="match status" value="1"/>
</dbReference>
<dbReference type="PROSITE" id="PS01010">
    <property type="entry name" value="CRISP_2"/>
    <property type="match status" value="1"/>
</dbReference>
<dbReference type="PRINTS" id="PR00838">
    <property type="entry name" value="V5ALLERGEN"/>
</dbReference>
<comment type="similarity">
    <text evidence="1">Belongs to the CRISP family. Venom allergen 5-like subfamily.</text>
</comment>
<evidence type="ECO:0000256" key="3">
    <source>
        <dbReference type="SAM" id="SignalP"/>
    </source>
</evidence>
<keyword evidence="3" id="KW-0732">Signal</keyword>
<dbReference type="AlphaFoldDB" id="A0A646QE35"/>